<dbReference type="STRING" id="1245469.S58_54290"/>
<dbReference type="EMBL" id="AP012603">
    <property type="protein sequence ID" value="BAM91407.1"/>
    <property type="molecule type" value="Genomic_DNA"/>
</dbReference>
<dbReference type="eggNOG" id="COG1335">
    <property type="taxonomic scope" value="Bacteria"/>
</dbReference>
<evidence type="ECO:0000256" key="3">
    <source>
        <dbReference type="ARBA" id="ARBA00022723"/>
    </source>
</evidence>
<evidence type="ECO:0000256" key="8">
    <source>
        <dbReference type="ARBA" id="ARBA00072277"/>
    </source>
</evidence>
<keyword evidence="11" id="KW-1185">Reference proteome</keyword>
<accession>M4ZCA0</accession>
<keyword evidence="2" id="KW-0662">Pyridine nucleotide biosynthesis</keyword>
<dbReference type="CDD" id="cd01011">
    <property type="entry name" value="nicotinamidase"/>
    <property type="match status" value="1"/>
</dbReference>
<dbReference type="InterPro" id="IPR000868">
    <property type="entry name" value="Isochorismatase-like_dom"/>
</dbReference>
<dbReference type="InterPro" id="IPR052347">
    <property type="entry name" value="Isochorismatase_Nicotinamidase"/>
</dbReference>
<dbReference type="PATRIC" id="fig|1245469.3.peg.5556"/>
<protein>
    <recommendedName>
        <fullName evidence="8">Nicotinamidase</fullName>
        <ecNumber evidence="6">3.5.1.19</ecNumber>
    </recommendedName>
    <alternativeName>
        <fullName evidence="7">Nicotinamide deamidase</fullName>
    </alternativeName>
</protein>
<keyword evidence="3" id="KW-0479">Metal-binding</keyword>
<dbReference type="Proteomes" id="UP000011841">
    <property type="component" value="Chromosome"/>
</dbReference>
<dbReference type="PANTHER" id="PTHR11080">
    <property type="entry name" value="PYRAZINAMIDASE/NICOTINAMIDASE"/>
    <property type="match status" value="1"/>
</dbReference>
<evidence type="ECO:0000256" key="5">
    <source>
        <dbReference type="ARBA" id="ARBA00037900"/>
    </source>
</evidence>
<dbReference type="GO" id="GO:0046872">
    <property type="term" value="F:metal ion binding"/>
    <property type="evidence" value="ECO:0007669"/>
    <property type="project" value="UniProtKB-KW"/>
</dbReference>
<dbReference type="GO" id="GO:0019363">
    <property type="term" value="P:pyridine nucleotide biosynthetic process"/>
    <property type="evidence" value="ECO:0007669"/>
    <property type="project" value="UniProtKB-KW"/>
</dbReference>
<feature type="domain" description="Isochorismatase-like" evidence="9">
    <location>
        <begin position="16"/>
        <end position="199"/>
    </location>
</feature>
<dbReference type="KEGG" id="aol:S58_54290"/>
<evidence type="ECO:0000256" key="6">
    <source>
        <dbReference type="ARBA" id="ARBA00039017"/>
    </source>
</evidence>
<dbReference type="AlphaFoldDB" id="M4ZCA0"/>
<comment type="pathway">
    <text evidence="5">Cofactor biosynthesis; nicotinate biosynthesis; nicotinate from nicotinamide: step 1/1.</text>
</comment>
<sequence length="214" mass="22909">MKRVQTNMKIKANEDLLLIIDVQNDFCPGGALAVADGDAVVPLINRLSGRFEHVVLTQDWHPAGHSSFASSHPGKAPFESVTMAYGPQTLWPDHCIQGTPGAAFHADLATDKAQLIIRKGFRPEIDSYSAFFENDKTTPTGLAGYLRERGLKRVFLVGLAADFCVHYSAVDARRLGFEAVVIDSACRGIDLGGSMAAAKAQGAEAGVVRIAELG</sequence>
<evidence type="ECO:0000259" key="9">
    <source>
        <dbReference type="Pfam" id="PF00857"/>
    </source>
</evidence>
<evidence type="ECO:0000313" key="10">
    <source>
        <dbReference type="EMBL" id="BAM91407.1"/>
    </source>
</evidence>
<dbReference type="InterPro" id="IPR036380">
    <property type="entry name" value="Isochorismatase-like_sf"/>
</dbReference>
<organism evidence="10 11">
    <name type="scientific">Bradyrhizobium oligotrophicum S58</name>
    <dbReference type="NCBI Taxonomy" id="1245469"/>
    <lineage>
        <taxon>Bacteria</taxon>
        <taxon>Pseudomonadati</taxon>
        <taxon>Pseudomonadota</taxon>
        <taxon>Alphaproteobacteria</taxon>
        <taxon>Hyphomicrobiales</taxon>
        <taxon>Nitrobacteraceae</taxon>
        <taxon>Bradyrhizobium</taxon>
    </lineage>
</organism>
<reference evidence="10 11" key="1">
    <citation type="journal article" date="2013" name="Appl. Environ. Microbiol.">
        <title>Genome analysis suggests that the soil oligotrophic bacterium Agromonas oligotrophica (Bradyrhizobium oligotrophicum) is a nitrogen-fixing symbiont of Aeschynomene indica.</title>
        <authorList>
            <person name="Okubo T."/>
            <person name="Fukushima S."/>
            <person name="Itakura M."/>
            <person name="Oshima K."/>
            <person name="Longtonglang A."/>
            <person name="Teaumroong N."/>
            <person name="Mitsui H."/>
            <person name="Hattori M."/>
            <person name="Hattori R."/>
            <person name="Hattori T."/>
            <person name="Minamisawa K."/>
        </authorList>
    </citation>
    <scope>NUCLEOTIDE SEQUENCE [LARGE SCALE GENOMIC DNA]</scope>
    <source>
        <strain evidence="10 11">S58</strain>
    </source>
</reference>
<evidence type="ECO:0000256" key="7">
    <source>
        <dbReference type="ARBA" id="ARBA00043224"/>
    </source>
</evidence>
<evidence type="ECO:0000313" key="11">
    <source>
        <dbReference type="Proteomes" id="UP000011841"/>
    </source>
</evidence>
<dbReference type="EC" id="3.5.1.19" evidence="6"/>
<gene>
    <name evidence="10" type="ORF">S58_54290</name>
</gene>
<dbReference type="NCBIfam" id="NF008623">
    <property type="entry name" value="PRK11609.1"/>
    <property type="match status" value="1"/>
</dbReference>
<dbReference type="GO" id="GO:0008936">
    <property type="term" value="F:nicotinamidase activity"/>
    <property type="evidence" value="ECO:0007669"/>
    <property type="project" value="UniProtKB-EC"/>
</dbReference>
<comment type="similarity">
    <text evidence="1">Belongs to the isochorismatase family.</text>
</comment>
<evidence type="ECO:0000256" key="1">
    <source>
        <dbReference type="ARBA" id="ARBA00006336"/>
    </source>
</evidence>
<dbReference type="Gene3D" id="3.40.50.850">
    <property type="entry name" value="Isochorismatase-like"/>
    <property type="match status" value="1"/>
</dbReference>
<keyword evidence="4" id="KW-0378">Hydrolase</keyword>
<dbReference type="Pfam" id="PF00857">
    <property type="entry name" value="Isochorismatase"/>
    <property type="match status" value="1"/>
</dbReference>
<name>M4ZCA0_9BRAD</name>
<dbReference type="PANTHER" id="PTHR11080:SF2">
    <property type="entry name" value="LD05707P"/>
    <property type="match status" value="1"/>
</dbReference>
<dbReference type="FunFam" id="3.40.50.850:FF:000006">
    <property type="entry name" value="Bifunctional pyrazinamidase/nicotinamidase"/>
    <property type="match status" value="1"/>
</dbReference>
<evidence type="ECO:0000256" key="4">
    <source>
        <dbReference type="ARBA" id="ARBA00022801"/>
    </source>
</evidence>
<proteinExistence type="inferred from homology"/>
<dbReference type="SUPFAM" id="SSF52499">
    <property type="entry name" value="Isochorismatase-like hydrolases"/>
    <property type="match status" value="1"/>
</dbReference>
<evidence type="ECO:0000256" key="2">
    <source>
        <dbReference type="ARBA" id="ARBA00022642"/>
    </source>
</evidence>
<dbReference type="HOGENOM" id="CLU_068979_13_1_5"/>